<accession>A0AAV4Y141</accession>
<sequence length="113" mass="12924">MPSCHKLNSFISVPSSHHSRRNEPSFLEMTTSHRKMRQLLSAVGLLPTVCCTKWPHEKRPTKYINIKKRRDVKNGNGFPFFVVALSLLFHDTVRDKPATKGSKRSDLPMAGHR</sequence>
<protein>
    <submittedName>
        <fullName evidence="1">Uncharacterized protein</fullName>
    </submittedName>
</protein>
<keyword evidence="2" id="KW-1185">Reference proteome</keyword>
<comment type="caution">
    <text evidence="1">The sequence shown here is derived from an EMBL/GenBank/DDBJ whole genome shotgun (WGS) entry which is preliminary data.</text>
</comment>
<proteinExistence type="predicted"/>
<evidence type="ECO:0000313" key="1">
    <source>
        <dbReference type="EMBL" id="GIZ01141.1"/>
    </source>
</evidence>
<dbReference type="Proteomes" id="UP001054945">
    <property type="component" value="Unassembled WGS sequence"/>
</dbReference>
<evidence type="ECO:0000313" key="2">
    <source>
        <dbReference type="Proteomes" id="UP001054945"/>
    </source>
</evidence>
<gene>
    <name evidence="1" type="ORF">CEXT_87431</name>
</gene>
<dbReference type="EMBL" id="BPLR01018635">
    <property type="protein sequence ID" value="GIZ01141.1"/>
    <property type="molecule type" value="Genomic_DNA"/>
</dbReference>
<name>A0AAV4Y141_CAEEX</name>
<reference evidence="1 2" key="1">
    <citation type="submission" date="2021-06" db="EMBL/GenBank/DDBJ databases">
        <title>Caerostris extrusa draft genome.</title>
        <authorList>
            <person name="Kono N."/>
            <person name="Arakawa K."/>
        </authorList>
    </citation>
    <scope>NUCLEOTIDE SEQUENCE [LARGE SCALE GENOMIC DNA]</scope>
</reference>
<organism evidence="1 2">
    <name type="scientific">Caerostris extrusa</name>
    <name type="common">Bark spider</name>
    <name type="synonym">Caerostris bankana</name>
    <dbReference type="NCBI Taxonomy" id="172846"/>
    <lineage>
        <taxon>Eukaryota</taxon>
        <taxon>Metazoa</taxon>
        <taxon>Ecdysozoa</taxon>
        <taxon>Arthropoda</taxon>
        <taxon>Chelicerata</taxon>
        <taxon>Arachnida</taxon>
        <taxon>Araneae</taxon>
        <taxon>Araneomorphae</taxon>
        <taxon>Entelegynae</taxon>
        <taxon>Araneoidea</taxon>
        <taxon>Araneidae</taxon>
        <taxon>Caerostris</taxon>
    </lineage>
</organism>
<dbReference type="AlphaFoldDB" id="A0AAV4Y141"/>